<dbReference type="Gene3D" id="3.30.2310.20">
    <property type="entry name" value="RelE-like"/>
    <property type="match status" value="1"/>
</dbReference>
<protein>
    <submittedName>
        <fullName evidence="2">Plasmid stabilisation system protein</fullName>
    </submittedName>
</protein>
<dbReference type="InterPro" id="IPR007712">
    <property type="entry name" value="RelE/ParE_toxin"/>
</dbReference>
<proteinExistence type="predicted"/>
<organism evidence="2 3">
    <name type="scientific">Cardiobacterium valvarum</name>
    <dbReference type="NCBI Taxonomy" id="194702"/>
    <lineage>
        <taxon>Bacteria</taxon>
        <taxon>Pseudomonadati</taxon>
        <taxon>Pseudomonadota</taxon>
        <taxon>Gammaproteobacteria</taxon>
        <taxon>Cardiobacteriales</taxon>
        <taxon>Cardiobacteriaceae</taxon>
        <taxon>Cardiobacterium</taxon>
    </lineage>
</organism>
<keyword evidence="1" id="KW-1277">Toxin-antitoxin system</keyword>
<reference evidence="2 3" key="1">
    <citation type="submission" date="2018-06" db="EMBL/GenBank/DDBJ databases">
        <authorList>
            <consortium name="Pathogen Informatics"/>
            <person name="Doyle S."/>
        </authorList>
    </citation>
    <scope>NUCLEOTIDE SEQUENCE [LARGE SCALE GENOMIC DNA]</scope>
    <source>
        <strain evidence="2 3">NCTC13294</strain>
    </source>
</reference>
<dbReference type="Proteomes" id="UP000254572">
    <property type="component" value="Unassembled WGS sequence"/>
</dbReference>
<accession>A0A381EEN6</accession>
<gene>
    <name evidence="2" type="ORF">NCTC13294_02419</name>
</gene>
<dbReference type="AlphaFoldDB" id="A0A381EEN6"/>
<evidence type="ECO:0000313" key="3">
    <source>
        <dbReference type="Proteomes" id="UP000254572"/>
    </source>
</evidence>
<evidence type="ECO:0000313" key="2">
    <source>
        <dbReference type="EMBL" id="SUX25420.1"/>
    </source>
</evidence>
<dbReference type="RefSeq" id="WP_006984416.1">
    <property type="nucleotide sequence ID" value="NZ_CABMOK010000021.1"/>
</dbReference>
<dbReference type="Pfam" id="PF05016">
    <property type="entry name" value="ParE_toxin"/>
    <property type="match status" value="1"/>
</dbReference>
<dbReference type="EMBL" id="UFUW01000001">
    <property type="protein sequence ID" value="SUX25420.1"/>
    <property type="molecule type" value="Genomic_DNA"/>
</dbReference>
<evidence type="ECO:0000256" key="1">
    <source>
        <dbReference type="ARBA" id="ARBA00022649"/>
    </source>
</evidence>
<name>A0A381EEN6_9GAMM</name>
<dbReference type="InterPro" id="IPR035093">
    <property type="entry name" value="RelE/ParE_toxin_dom_sf"/>
</dbReference>
<keyword evidence="3" id="KW-1185">Reference proteome</keyword>
<sequence>MYRIRWRNLATAALEDIAAYIAEDNYYAAMRMVGKIRSATDNMIAFMPWMFPADDNRPDLRICTLARPYLIYYRILEDEYTVEIIDIIHAARGSKR</sequence>